<evidence type="ECO:0000313" key="1">
    <source>
        <dbReference type="EMBL" id="CDR96037.1"/>
    </source>
</evidence>
<dbReference type="Proteomes" id="UP000033188">
    <property type="component" value="Chromosome 2"/>
</dbReference>
<name>A0A061D7R8_BABBI</name>
<evidence type="ECO:0000313" key="2">
    <source>
        <dbReference type="Proteomes" id="UP000033188"/>
    </source>
</evidence>
<reference evidence="2" key="1">
    <citation type="submission" date="2014-06" db="EMBL/GenBank/DDBJ databases">
        <authorList>
            <person name="Aslett M."/>
            <person name="De Silva N."/>
        </authorList>
    </citation>
    <scope>NUCLEOTIDE SEQUENCE [LARGE SCALE GENOMIC DNA]</scope>
    <source>
        <strain evidence="2">Bond</strain>
    </source>
</reference>
<dbReference type="RefSeq" id="XP_012768223.1">
    <property type="nucleotide sequence ID" value="XM_012912769.1"/>
</dbReference>
<sequence>MLVDLHPIPTLFAASISVALWSIEIDAHKRKQSHRMPNVDILRLSLLHAMYKQTQMKLYSLMQLIFAPIDA</sequence>
<protein>
    <submittedName>
        <fullName evidence="1">Uncharacterized protein</fullName>
    </submittedName>
</protein>
<dbReference type="KEGG" id="bbig:BBBOND_0211790"/>
<dbReference type="GeneID" id="24564578"/>
<dbReference type="VEuPathDB" id="PiroplasmaDB:BBBOND_0211790"/>
<dbReference type="EMBL" id="LK391708">
    <property type="protein sequence ID" value="CDR96037.1"/>
    <property type="molecule type" value="Genomic_DNA"/>
</dbReference>
<keyword evidence="2" id="KW-1185">Reference proteome</keyword>
<accession>A0A061D7R8</accession>
<dbReference type="AlphaFoldDB" id="A0A061D7R8"/>
<gene>
    <name evidence="1" type="ORF">BBBOND_0211790</name>
</gene>
<organism evidence="1 2">
    <name type="scientific">Babesia bigemina</name>
    <dbReference type="NCBI Taxonomy" id="5866"/>
    <lineage>
        <taxon>Eukaryota</taxon>
        <taxon>Sar</taxon>
        <taxon>Alveolata</taxon>
        <taxon>Apicomplexa</taxon>
        <taxon>Aconoidasida</taxon>
        <taxon>Piroplasmida</taxon>
        <taxon>Babesiidae</taxon>
        <taxon>Babesia</taxon>
    </lineage>
</organism>
<proteinExistence type="predicted"/>